<comment type="caution">
    <text evidence="6">The sequence shown here is derived from an EMBL/GenBank/DDBJ whole genome shotgun (WGS) entry which is preliminary data.</text>
</comment>
<evidence type="ECO:0000256" key="3">
    <source>
        <dbReference type="ARBA" id="ARBA00047591"/>
    </source>
</evidence>
<evidence type="ECO:0000256" key="1">
    <source>
        <dbReference type="ARBA" id="ARBA00023157"/>
    </source>
</evidence>
<evidence type="ECO:0000313" key="6">
    <source>
        <dbReference type="EMBL" id="EUC57301.1"/>
    </source>
</evidence>
<organism evidence="6 7">
    <name type="scientific">Rhizoctonia solani AG-3 Rhs1AP</name>
    <dbReference type="NCBI Taxonomy" id="1086054"/>
    <lineage>
        <taxon>Eukaryota</taxon>
        <taxon>Fungi</taxon>
        <taxon>Dikarya</taxon>
        <taxon>Basidiomycota</taxon>
        <taxon>Agaricomycotina</taxon>
        <taxon>Agaricomycetes</taxon>
        <taxon>Cantharellales</taxon>
        <taxon>Ceratobasidiaceae</taxon>
        <taxon>Rhizoctonia</taxon>
    </lineage>
</organism>
<name>X8J7U1_9AGAM</name>
<dbReference type="InterPro" id="IPR002921">
    <property type="entry name" value="Fungal_lipase-type"/>
</dbReference>
<sequence>MKETTTEIQKALAEVLPADLKKVGDDWEVVWGPVVWKNDPDASDTSYGNAWFVAKNENVVFEDGSKHCTYVVAIAGTSGIYDWIYEDLAIRQVVNMDAWAGPGAAAINKAPVPIPNNASAPSNEPLVTNGFAQAVYQLLNNSPPKGSPGYQSNLPEFLQSIHPDPSLPSLPKLVFTGHSLGGALSPTLAYALLKSNCLGTFSSDMNNVYVYPTAGPSPGNAMFAQKFTKHFPHRTSSPDSSYKHWNVNIVNKLDIVPCGYCMDPEYNPEVLASILPMYGNTKYQVIGVWIAVEALKWAARKLYIPIAFNLFDSPIPKPPTPPKNTWDFIQDAHKYHVNAYTKEILGIDKPSKKPYLEREMDDWLSHPLLGHIATKQQEVEANGGNVPEGIVEYDETAET</sequence>
<proteinExistence type="inferred from homology"/>
<dbReference type="Gene3D" id="3.40.50.1820">
    <property type="entry name" value="alpha/beta hydrolase"/>
    <property type="match status" value="1"/>
</dbReference>
<comment type="catalytic activity">
    <reaction evidence="3">
        <text>a diacylglycerol + H2O = a monoacylglycerol + a fatty acid + H(+)</text>
        <dbReference type="Rhea" id="RHEA:32731"/>
        <dbReference type="ChEBI" id="CHEBI:15377"/>
        <dbReference type="ChEBI" id="CHEBI:15378"/>
        <dbReference type="ChEBI" id="CHEBI:17408"/>
        <dbReference type="ChEBI" id="CHEBI:18035"/>
        <dbReference type="ChEBI" id="CHEBI:28868"/>
    </reaction>
</comment>
<protein>
    <submittedName>
        <fullName evidence="6">Lipase (Class 3)</fullName>
    </submittedName>
</protein>
<dbReference type="SUPFAM" id="SSF53474">
    <property type="entry name" value="alpha/beta-Hydrolases"/>
    <property type="match status" value="1"/>
</dbReference>
<dbReference type="EMBL" id="JATN01000322">
    <property type="protein sequence ID" value="EUC57301.1"/>
    <property type="molecule type" value="Genomic_DNA"/>
</dbReference>
<reference evidence="7" key="1">
    <citation type="journal article" date="2014" name="Genome Announc.">
        <title>Draft genome sequence of the plant-pathogenic soil fungus Rhizoctonia solani anastomosis group 3 strain Rhs1AP.</title>
        <authorList>
            <person name="Cubeta M.A."/>
            <person name="Thomas E."/>
            <person name="Dean R.A."/>
            <person name="Jabaji S."/>
            <person name="Neate S.M."/>
            <person name="Tavantzis S."/>
            <person name="Toda T."/>
            <person name="Vilgalys R."/>
            <person name="Bharathan N."/>
            <person name="Fedorova-Abrams N."/>
            <person name="Pakala S.B."/>
            <person name="Pakala S.M."/>
            <person name="Zafar N."/>
            <person name="Joardar V."/>
            <person name="Losada L."/>
            <person name="Nierman W.C."/>
        </authorList>
    </citation>
    <scope>NUCLEOTIDE SEQUENCE [LARGE SCALE GENOMIC DNA]</scope>
    <source>
        <strain evidence="7">AG-3</strain>
    </source>
</reference>
<dbReference type="Pfam" id="PF01764">
    <property type="entry name" value="Lipase_3"/>
    <property type="match status" value="1"/>
</dbReference>
<dbReference type="AlphaFoldDB" id="X8J7U1"/>
<dbReference type="InterPro" id="IPR051218">
    <property type="entry name" value="Sec_MonoDiacylglyc_Lipase"/>
</dbReference>
<evidence type="ECO:0000256" key="2">
    <source>
        <dbReference type="ARBA" id="ARBA00043996"/>
    </source>
</evidence>
<dbReference type="OrthoDB" id="406844at2759"/>
<comment type="similarity">
    <text evidence="2">Belongs to the AB hydrolase superfamily. Lipase family. Class 3 subfamily.</text>
</comment>
<evidence type="ECO:0000259" key="5">
    <source>
        <dbReference type="Pfam" id="PF01764"/>
    </source>
</evidence>
<dbReference type="Proteomes" id="UP000030108">
    <property type="component" value="Unassembled WGS sequence"/>
</dbReference>
<keyword evidence="1" id="KW-1015">Disulfide bond</keyword>
<gene>
    <name evidence="6" type="ORF">RSOL_217890</name>
</gene>
<evidence type="ECO:0000313" key="7">
    <source>
        <dbReference type="Proteomes" id="UP000030108"/>
    </source>
</evidence>
<accession>X8J7U1</accession>
<dbReference type="PANTHER" id="PTHR45856">
    <property type="entry name" value="ALPHA/BETA-HYDROLASES SUPERFAMILY PROTEIN"/>
    <property type="match status" value="1"/>
</dbReference>
<dbReference type="InterPro" id="IPR029058">
    <property type="entry name" value="AB_hydrolase_fold"/>
</dbReference>
<comment type="catalytic activity">
    <reaction evidence="4">
        <text>a monoacylglycerol + H2O = glycerol + a fatty acid + H(+)</text>
        <dbReference type="Rhea" id="RHEA:15245"/>
        <dbReference type="ChEBI" id="CHEBI:15377"/>
        <dbReference type="ChEBI" id="CHEBI:15378"/>
        <dbReference type="ChEBI" id="CHEBI:17408"/>
        <dbReference type="ChEBI" id="CHEBI:17754"/>
        <dbReference type="ChEBI" id="CHEBI:28868"/>
    </reaction>
</comment>
<feature type="non-terminal residue" evidence="6">
    <location>
        <position position="399"/>
    </location>
</feature>
<evidence type="ECO:0000256" key="4">
    <source>
        <dbReference type="ARBA" id="ARBA00048461"/>
    </source>
</evidence>
<dbReference type="GO" id="GO:0006629">
    <property type="term" value="P:lipid metabolic process"/>
    <property type="evidence" value="ECO:0007669"/>
    <property type="project" value="InterPro"/>
</dbReference>
<dbReference type="PANTHER" id="PTHR45856:SF11">
    <property type="entry name" value="FUNGAL LIPASE-LIKE DOMAIN-CONTAINING PROTEIN"/>
    <property type="match status" value="1"/>
</dbReference>
<feature type="domain" description="Fungal lipase-type" evidence="5">
    <location>
        <begin position="71"/>
        <end position="257"/>
    </location>
</feature>